<name>A0A0L7LB83_OPEBR</name>
<dbReference type="AlphaFoldDB" id="A0A0L7LB83"/>
<protein>
    <submittedName>
        <fullName evidence="3">Kelch repeat protein</fullName>
    </submittedName>
</protein>
<dbReference type="InterPro" id="IPR015915">
    <property type="entry name" value="Kelch-typ_b-propeller"/>
</dbReference>
<dbReference type="EMBL" id="JTDY01001877">
    <property type="protein sequence ID" value="KOB72655.1"/>
    <property type="molecule type" value="Genomic_DNA"/>
</dbReference>
<evidence type="ECO:0000313" key="4">
    <source>
        <dbReference type="Proteomes" id="UP000037510"/>
    </source>
</evidence>
<keyword evidence="4" id="KW-1185">Reference proteome</keyword>
<dbReference type="PANTHER" id="PTHR46428">
    <property type="entry name" value="KELCH DOMAIN-CONTAINING PROTEIN 10"/>
    <property type="match status" value="1"/>
</dbReference>
<organism evidence="3 4">
    <name type="scientific">Operophtera brumata</name>
    <name type="common">Winter moth</name>
    <name type="synonym">Phalaena brumata</name>
    <dbReference type="NCBI Taxonomy" id="104452"/>
    <lineage>
        <taxon>Eukaryota</taxon>
        <taxon>Metazoa</taxon>
        <taxon>Ecdysozoa</taxon>
        <taxon>Arthropoda</taxon>
        <taxon>Hexapoda</taxon>
        <taxon>Insecta</taxon>
        <taxon>Pterygota</taxon>
        <taxon>Neoptera</taxon>
        <taxon>Endopterygota</taxon>
        <taxon>Lepidoptera</taxon>
        <taxon>Glossata</taxon>
        <taxon>Ditrysia</taxon>
        <taxon>Geometroidea</taxon>
        <taxon>Geometridae</taxon>
        <taxon>Larentiinae</taxon>
        <taxon>Operophtera</taxon>
    </lineage>
</organism>
<dbReference type="Pfam" id="PF24681">
    <property type="entry name" value="Kelch_KLHDC2_KLHL20_DRC7"/>
    <property type="match status" value="1"/>
</dbReference>
<dbReference type="Proteomes" id="UP000037510">
    <property type="component" value="Unassembled WGS sequence"/>
</dbReference>
<keyword evidence="1" id="KW-0880">Kelch repeat</keyword>
<evidence type="ECO:0000256" key="2">
    <source>
        <dbReference type="ARBA" id="ARBA00022737"/>
    </source>
</evidence>
<dbReference type="InterPro" id="IPR052125">
    <property type="entry name" value="KLHDC10"/>
</dbReference>
<reference evidence="3 4" key="1">
    <citation type="journal article" date="2015" name="Genome Biol. Evol.">
        <title>The genome of winter moth (Operophtera brumata) provides a genomic perspective on sexual dimorphism and phenology.</title>
        <authorList>
            <person name="Derks M.F."/>
            <person name="Smit S."/>
            <person name="Salis L."/>
            <person name="Schijlen E."/>
            <person name="Bossers A."/>
            <person name="Mateman C."/>
            <person name="Pijl A.S."/>
            <person name="de Ridder D."/>
            <person name="Groenen M.A."/>
            <person name="Visser M.E."/>
            <person name="Megens H.J."/>
        </authorList>
    </citation>
    <scope>NUCLEOTIDE SEQUENCE [LARGE SCALE GENOMIC DNA]</scope>
    <source>
        <strain evidence="3">WM2013NL</strain>
        <tissue evidence="3">Head and thorax</tissue>
    </source>
</reference>
<evidence type="ECO:0000313" key="3">
    <source>
        <dbReference type="EMBL" id="KOB72655.1"/>
    </source>
</evidence>
<dbReference type="PANTHER" id="PTHR46428:SF1">
    <property type="entry name" value="KELCH DOMAIN-CONTAINING PROTEIN 10"/>
    <property type="match status" value="1"/>
</dbReference>
<accession>A0A0L7LB83</accession>
<dbReference type="SUPFAM" id="SSF117281">
    <property type="entry name" value="Kelch motif"/>
    <property type="match status" value="1"/>
</dbReference>
<proteinExistence type="predicted"/>
<keyword evidence="2" id="KW-0677">Repeat</keyword>
<dbReference type="STRING" id="104452.A0A0L7LB83"/>
<dbReference type="GO" id="GO:0032874">
    <property type="term" value="P:positive regulation of stress-activated MAPK cascade"/>
    <property type="evidence" value="ECO:0007669"/>
    <property type="project" value="TreeGrafter"/>
</dbReference>
<sequence>MSTREEFIFRPFKVTEVKCRGFECPRPRSGHRIACDDAYIYCFGGYNPFLPHASVERENPTWSAQCPLFKELWSFSITSRKWKHHRVTENMPAELASNAMCVHGQHLMIFGGTGEPFGQKCSNDVIVWRTNPGDAKFNILDVAGTKPPGQLDLRTLVWHPLFVGTGEDTDPPGRYRHEVARVDNKLYIIGGGTGDSAFELMNIPTFDLVTNKWNMLTAKPDDQDSRISINPLPRKCHSAVQIDTPSGAQVFVAGGSDGVTVFEDIWRLNLADLQWTLMRKSVLPNPLFFHSSTVTSSGCMYIFGGIEPKNDATSRNNILYKVWLCIPKLSEICFEALLHFHPNLDQLDNKTLLNTGIPRHLVQRMHPD</sequence>
<gene>
    <name evidence="3" type="ORF">OBRU01_11942</name>
</gene>
<dbReference type="Gene3D" id="2.120.10.80">
    <property type="entry name" value="Kelch-type beta propeller"/>
    <property type="match status" value="2"/>
</dbReference>
<comment type="caution">
    <text evidence="3">The sequence shown here is derived from an EMBL/GenBank/DDBJ whole genome shotgun (WGS) entry which is preliminary data.</text>
</comment>
<evidence type="ECO:0000256" key="1">
    <source>
        <dbReference type="ARBA" id="ARBA00022441"/>
    </source>
</evidence>